<feature type="domain" description="SGNH hydrolase-type esterase" evidence="1">
    <location>
        <begin position="65"/>
        <end position="258"/>
    </location>
</feature>
<dbReference type="Proteomes" id="UP000255279">
    <property type="component" value="Unassembled WGS sequence"/>
</dbReference>
<dbReference type="InterPro" id="IPR013830">
    <property type="entry name" value="SGNH_hydro"/>
</dbReference>
<dbReference type="Pfam" id="PF13472">
    <property type="entry name" value="Lipase_GDSL_2"/>
    <property type="match status" value="1"/>
</dbReference>
<evidence type="ECO:0000313" key="3">
    <source>
        <dbReference type="EMBL" id="STZ10685.1"/>
    </source>
</evidence>
<reference evidence="2 4" key="1">
    <citation type="submission" date="2017-02" db="EMBL/GenBank/DDBJ databases">
        <title>Draft genome sequence of Moraxella caviae CCUG 355 type strain.</title>
        <authorList>
            <person name="Engstrom-Jakobsson H."/>
            <person name="Salva-Serra F."/>
            <person name="Thorell K."/>
            <person name="Gonzales-Siles L."/>
            <person name="Karlsson R."/>
            <person name="Boulund F."/>
            <person name="Engstrand L."/>
            <person name="Moore E."/>
        </authorList>
    </citation>
    <scope>NUCLEOTIDE SEQUENCE [LARGE SCALE GENOMIC DNA]</scope>
    <source>
        <strain evidence="2 4">CCUG 355</strain>
    </source>
</reference>
<dbReference type="STRING" id="34060.B0181_04470"/>
<dbReference type="GO" id="GO:0016788">
    <property type="term" value="F:hydrolase activity, acting on ester bonds"/>
    <property type="evidence" value="ECO:0007669"/>
    <property type="project" value="UniProtKB-ARBA"/>
</dbReference>
<dbReference type="CDD" id="cd01836">
    <property type="entry name" value="FeeA_FeeB_like"/>
    <property type="match status" value="1"/>
</dbReference>
<evidence type="ECO:0000313" key="2">
    <source>
        <dbReference type="EMBL" id="OOR90850.1"/>
    </source>
</evidence>
<evidence type="ECO:0000313" key="4">
    <source>
        <dbReference type="Proteomes" id="UP000190435"/>
    </source>
</evidence>
<sequence length="272" mass="29847">MFHKKYDYLLAPLYYYQAKNVAKTALRLPEPEGVRLGNTPLFNTPLLGAPLDADTQNTKTLRLTIFGDSAAAGVGVDTQADAPLGRIVANLAQIFTQNSADNTAQNTPYQQICWQLCATSGHTSFQLLHRLYAMPAPTSTPALNVAIISIGVNDVVKRTSDTAWQHNLRGIITLLKRKFGVGQILFLSLPPMQLAPSLPTPLNALIGRQAQHLSTLMQGVCAEFEGVHYVRDEFAKARLSRDVMFAKDGFHPSKLTYEVWSKTLANQIAALV</sequence>
<proteinExistence type="predicted"/>
<dbReference type="SUPFAM" id="SSF52266">
    <property type="entry name" value="SGNH hydrolase"/>
    <property type="match status" value="1"/>
</dbReference>
<dbReference type="OrthoDB" id="9804395at2"/>
<keyword evidence="4" id="KW-1185">Reference proteome</keyword>
<protein>
    <recommendedName>
        <fullName evidence="1">SGNH hydrolase-type esterase domain-containing protein</fullName>
    </recommendedName>
</protein>
<dbReference type="Proteomes" id="UP000190435">
    <property type="component" value="Unassembled WGS sequence"/>
</dbReference>
<dbReference type="EMBL" id="UGQE01000001">
    <property type="protein sequence ID" value="STZ10685.1"/>
    <property type="molecule type" value="Genomic_DNA"/>
</dbReference>
<name>A0A1T0A5A1_9GAMM</name>
<dbReference type="Gene3D" id="3.40.50.1110">
    <property type="entry name" value="SGNH hydrolase"/>
    <property type="match status" value="1"/>
</dbReference>
<dbReference type="EMBL" id="MUXU01000027">
    <property type="protein sequence ID" value="OOR90850.1"/>
    <property type="molecule type" value="Genomic_DNA"/>
</dbReference>
<gene>
    <name evidence="2" type="ORF">B0181_04470</name>
    <name evidence="3" type="ORF">NCTC10293_01040</name>
</gene>
<reference evidence="3 5" key="2">
    <citation type="submission" date="2018-06" db="EMBL/GenBank/DDBJ databases">
        <authorList>
            <consortium name="Pathogen Informatics"/>
            <person name="Doyle S."/>
        </authorList>
    </citation>
    <scope>NUCLEOTIDE SEQUENCE [LARGE SCALE GENOMIC DNA]</scope>
    <source>
        <strain evidence="3 5">NCTC10293</strain>
    </source>
</reference>
<accession>A0A1T0A5A1</accession>
<evidence type="ECO:0000259" key="1">
    <source>
        <dbReference type="Pfam" id="PF13472"/>
    </source>
</evidence>
<organism evidence="2 4">
    <name type="scientific">Moraxella caviae</name>
    <dbReference type="NCBI Taxonomy" id="34060"/>
    <lineage>
        <taxon>Bacteria</taxon>
        <taxon>Pseudomonadati</taxon>
        <taxon>Pseudomonadota</taxon>
        <taxon>Gammaproteobacteria</taxon>
        <taxon>Moraxellales</taxon>
        <taxon>Moraxellaceae</taxon>
        <taxon>Moraxella</taxon>
    </lineage>
</organism>
<dbReference type="InterPro" id="IPR036514">
    <property type="entry name" value="SGNH_hydro_sf"/>
</dbReference>
<dbReference type="AlphaFoldDB" id="A0A1T0A5A1"/>
<dbReference type="RefSeq" id="WP_078276280.1">
    <property type="nucleotide sequence ID" value="NZ_CAACXO010000015.1"/>
</dbReference>
<evidence type="ECO:0000313" key="5">
    <source>
        <dbReference type="Proteomes" id="UP000255279"/>
    </source>
</evidence>